<dbReference type="AlphaFoldDB" id="A0A1G6HKZ5"/>
<gene>
    <name evidence="1" type="ORF">SAMN04488112_10148</name>
</gene>
<reference evidence="1 2" key="1">
    <citation type="submission" date="2016-10" db="EMBL/GenBank/DDBJ databases">
        <authorList>
            <person name="de Groot N.N."/>
        </authorList>
    </citation>
    <scope>NUCLEOTIDE SEQUENCE [LARGE SCALE GENOMIC DNA]</scope>
    <source>
        <strain evidence="1 2">DSM 45514</strain>
    </source>
</reference>
<dbReference type="Proteomes" id="UP000199387">
    <property type="component" value="Unassembled WGS sequence"/>
</dbReference>
<evidence type="ECO:0008006" key="3">
    <source>
        <dbReference type="Google" id="ProtNLM"/>
    </source>
</evidence>
<keyword evidence="2" id="KW-1185">Reference proteome</keyword>
<organism evidence="1 2">
    <name type="scientific">Melghirimyces thermohalophilus</name>
    <dbReference type="NCBI Taxonomy" id="1236220"/>
    <lineage>
        <taxon>Bacteria</taxon>
        <taxon>Bacillati</taxon>
        <taxon>Bacillota</taxon>
        <taxon>Bacilli</taxon>
        <taxon>Bacillales</taxon>
        <taxon>Thermoactinomycetaceae</taxon>
        <taxon>Melghirimyces</taxon>
    </lineage>
</organism>
<sequence>MNFRLRPSTATDFEFVFRLNRTNMQPYVERMRGWDEEAERRDMEGKFLPEIDRIVIVNGQEAGVFAVDDRPDYLFLPKLSCCRRFRIRDWSPHRSATD</sequence>
<evidence type="ECO:0000313" key="2">
    <source>
        <dbReference type="Proteomes" id="UP000199387"/>
    </source>
</evidence>
<dbReference type="EMBL" id="FMZA01000001">
    <property type="protein sequence ID" value="SDB94912.1"/>
    <property type="molecule type" value="Genomic_DNA"/>
</dbReference>
<dbReference type="STRING" id="1236220.SAMN04488112_10148"/>
<proteinExistence type="predicted"/>
<dbReference type="OrthoDB" id="156739at2"/>
<accession>A0A1G6HKZ5</accession>
<dbReference type="RefSeq" id="WP_091565259.1">
    <property type="nucleotide sequence ID" value="NZ_FMZA01000001.1"/>
</dbReference>
<evidence type="ECO:0000313" key="1">
    <source>
        <dbReference type="EMBL" id="SDB94912.1"/>
    </source>
</evidence>
<name>A0A1G6HKZ5_9BACL</name>
<protein>
    <recommendedName>
        <fullName evidence="3">Acetyltransferase (GNAT) domain-containing protein</fullName>
    </recommendedName>
</protein>